<name>A0ABR2HE40_9EUKA</name>
<gene>
    <name evidence="2" type="ORF">M9Y10_020566</name>
</gene>
<evidence type="ECO:0000313" key="3">
    <source>
        <dbReference type="Proteomes" id="UP001470230"/>
    </source>
</evidence>
<feature type="compositionally biased region" description="Acidic residues" evidence="1">
    <location>
        <begin position="130"/>
        <end position="146"/>
    </location>
</feature>
<evidence type="ECO:0000256" key="1">
    <source>
        <dbReference type="SAM" id="MobiDB-lite"/>
    </source>
</evidence>
<sequence>MSAIRIKPKKNEDPIKSEFKRMIRERVTDMNYRRMLIYMYDESNIDETVINNVIECINNPKKYKKEVIKKLENLKNYFTTARISTTKQKQDLSKILKNGTSLFNDLDSLRKRYIKLPSYYSKRTKNKDDDNNDETNDYNSVDDEDDVVTSSHDVNVAIDNDNDNDDKVNIEEEEEELEQQDHYYRNRYNKDSKFLKDNNILSKEYIDTLLCFYRIADDPKKYPLFNDKDSEHIKLTVKLLTEEIDSYIKKKGINNKKICTRVT</sequence>
<feature type="region of interest" description="Disordered" evidence="1">
    <location>
        <begin position="122"/>
        <end position="146"/>
    </location>
</feature>
<organism evidence="2 3">
    <name type="scientific">Tritrichomonas musculus</name>
    <dbReference type="NCBI Taxonomy" id="1915356"/>
    <lineage>
        <taxon>Eukaryota</taxon>
        <taxon>Metamonada</taxon>
        <taxon>Parabasalia</taxon>
        <taxon>Tritrichomonadida</taxon>
        <taxon>Tritrichomonadidae</taxon>
        <taxon>Tritrichomonas</taxon>
    </lineage>
</organism>
<proteinExistence type="predicted"/>
<dbReference type="EMBL" id="JAPFFF010000030">
    <property type="protein sequence ID" value="KAK8845648.1"/>
    <property type="molecule type" value="Genomic_DNA"/>
</dbReference>
<dbReference type="Proteomes" id="UP001470230">
    <property type="component" value="Unassembled WGS sequence"/>
</dbReference>
<reference evidence="2 3" key="1">
    <citation type="submission" date="2024-04" db="EMBL/GenBank/DDBJ databases">
        <title>Tritrichomonas musculus Genome.</title>
        <authorList>
            <person name="Alves-Ferreira E."/>
            <person name="Grigg M."/>
            <person name="Lorenzi H."/>
            <person name="Galac M."/>
        </authorList>
    </citation>
    <scope>NUCLEOTIDE SEQUENCE [LARGE SCALE GENOMIC DNA]</scope>
    <source>
        <strain evidence="2 3">EAF2021</strain>
    </source>
</reference>
<protein>
    <submittedName>
        <fullName evidence="2">Uncharacterized protein</fullName>
    </submittedName>
</protein>
<evidence type="ECO:0000313" key="2">
    <source>
        <dbReference type="EMBL" id="KAK8845648.1"/>
    </source>
</evidence>
<accession>A0ABR2HE40</accession>
<comment type="caution">
    <text evidence="2">The sequence shown here is derived from an EMBL/GenBank/DDBJ whole genome shotgun (WGS) entry which is preliminary data.</text>
</comment>
<keyword evidence="3" id="KW-1185">Reference proteome</keyword>